<evidence type="ECO:0000313" key="1">
    <source>
        <dbReference type="EMBL" id="RRB13477.1"/>
    </source>
</evidence>
<dbReference type="OrthoDB" id="964174at2"/>
<reference evidence="1 2" key="1">
    <citation type="submission" date="2018-11" db="EMBL/GenBank/DDBJ databases">
        <authorList>
            <person name="Zhou Z."/>
            <person name="Wang G."/>
        </authorList>
    </citation>
    <scope>NUCLEOTIDE SEQUENCE [LARGE SCALE GENOMIC DNA]</scope>
    <source>
        <strain evidence="1 2">KCTC42998</strain>
    </source>
</reference>
<dbReference type="InterPro" id="IPR036249">
    <property type="entry name" value="Thioredoxin-like_sf"/>
</dbReference>
<protein>
    <submittedName>
        <fullName evidence="1">Thioredoxin</fullName>
    </submittedName>
</protein>
<evidence type="ECO:0000313" key="2">
    <source>
        <dbReference type="Proteomes" id="UP000274271"/>
    </source>
</evidence>
<accession>A0A3P1CJI9</accession>
<dbReference type="RefSeq" id="WP_124907375.1">
    <property type="nucleotide sequence ID" value="NZ_RQJP01000003.1"/>
</dbReference>
<dbReference type="SUPFAM" id="SSF52833">
    <property type="entry name" value="Thioredoxin-like"/>
    <property type="match status" value="1"/>
</dbReference>
<comment type="caution">
    <text evidence="1">The sequence shown here is derived from an EMBL/GenBank/DDBJ whole genome shotgun (WGS) entry which is preliminary data.</text>
</comment>
<proteinExistence type="predicted"/>
<dbReference type="Proteomes" id="UP000274271">
    <property type="component" value="Unassembled WGS sequence"/>
</dbReference>
<name>A0A3P1CJI9_9BACT</name>
<keyword evidence="2" id="KW-1185">Reference proteome</keyword>
<dbReference type="CDD" id="cd02947">
    <property type="entry name" value="TRX_family"/>
    <property type="match status" value="1"/>
</dbReference>
<sequence>MANISWIKLKDSHLKPLQTRSEVLLIFMPPEQIERSQRAEVRSLADSLQQHMGDQVRILKIEESTQADVFRSFDITQTPAFILIRQGIELWRHVGMVDKDLLTSQSERLITD</sequence>
<dbReference type="EMBL" id="RQJP01000003">
    <property type="protein sequence ID" value="RRB13477.1"/>
    <property type="molecule type" value="Genomic_DNA"/>
</dbReference>
<gene>
    <name evidence="1" type="ORF">EHT87_14485</name>
</gene>
<organism evidence="1 2">
    <name type="scientific">Larkinella knui</name>
    <dbReference type="NCBI Taxonomy" id="2025310"/>
    <lineage>
        <taxon>Bacteria</taxon>
        <taxon>Pseudomonadati</taxon>
        <taxon>Bacteroidota</taxon>
        <taxon>Cytophagia</taxon>
        <taxon>Cytophagales</taxon>
        <taxon>Spirosomataceae</taxon>
        <taxon>Larkinella</taxon>
    </lineage>
</organism>
<dbReference type="Gene3D" id="3.40.30.10">
    <property type="entry name" value="Glutaredoxin"/>
    <property type="match status" value="1"/>
</dbReference>
<dbReference type="AlphaFoldDB" id="A0A3P1CJI9"/>